<evidence type="ECO:0000259" key="9">
    <source>
        <dbReference type="PROSITE" id="PS51007"/>
    </source>
</evidence>
<dbReference type="GO" id="GO:0004130">
    <property type="term" value="F:cytochrome-c peroxidase activity"/>
    <property type="evidence" value="ECO:0007669"/>
    <property type="project" value="UniProtKB-EC"/>
</dbReference>
<evidence type="ECO:0000313" key="11">
    <source>
        <dbReference type="Proteomes" id="UP001250656"/>
    </source>
</evidence>
<dbReference type="SUPFAM" id="SSF46626">
    <property type="entry name" value="Cytochrome c"/>
    <property type="match status" value="2"/>
</dbReference>
<dbReference type="Gene3D" id="1.10.760.10">
    <property type="entry name" value="Cytochrome c-like domain"/>
    <property type="match status" value="2"/>
</dbReference>
<dbReference type="Pfam" id="PF03150">
    <property type="entry name" value="CCP_MauG"/>
    <property type="match status" value="1"/>
</dbReference>
<keyword evidence="11" id="KW-1185">Reference proteome</keyword>
<dbReference type="Proteomes" id="UP001250656">
    <property type="component" value="Unassembled WGS sequence"/>
</dbReference>
<protein>
    <submittedName>
        <fullName evidence="10">Cytochrome c peroxidase</fullName>
        <ecNumber evidence="10">1.11.1.5</ecNumber>
    </submittedName>
</protein>
<keyword evidence="5" id="KW-0574">Periplasm</keyword>
<evidence type="ECO:0000313" key="10">
    <source>
        <dbReference type="EMBL" id="MDT7828309.1"/>
    </source>
</evidence>
<dbReference type="InterPro" id="IPR051395">
    <property type="entry name" value="Cytochrome_c_Peroxidase/MauG"/>
</dbReference>
<reference evidence="10 11" key="1">
    <citation type="submission" date="2023-09" db="EMBL/GenBank/DDBJ databases">
        <title>Novel taxa isolated from Blanes Bay.</title>
        <authorList>
            <person name="Rey-Velasco X."/>
            <person name="Lucena T."/>
        </authorList>
    </citation>
    <scope>NUCLEOTIDE SEQUENCE [LARGE SCALE GENOMIC DNA]</scope>
    <source>
        <strain evidence="10 11">S334</strain>
    </source>
</reference>
<accession>A0ABU3L519</accession>
<dbReference type="PROSITE" id="PS51007">
    <property type="entry name" value="CYTC"/>
    <property type="match status" value="1"/>
</dbReference>
<keyword evidence="2 8" id="KW-0349">Heme</keyword>
<name>A0ABU3L519_9FLAO</name>
<comment type="caution">
    <text evidence="10">The sequence shown here is derived from an EMBL/GenBank/DDBJ whole genome shotgun (WGS) entry which is preliminary data.</text>
</comment>
<dbReference type="EC" id="1.11.1.5" evidence="10"/>
<evidence type="ECO:0000256" key="5">
    <source>
        <dbReference type="ARBA" id="ARBA00022764"/>
    </source>
</evidence>
<keyword evidence="7 8" id="KW-0408">Iron</keyword>
<keyword evidence="4" id="KW-0732">Signal</keyword>
<dbReference type="EMBL" id="JAVTTP010000001">
    <property type="protein sequence ID" value="MDT7828309.1"/>
    <property type="molecule type" value="Genomic_DNA"/>
</dbReference>
<organism evidence="10 11">
    <name type="scientific">Pricia mediterranea</name>
    <dbReference type="NCBI Taxonomy" id="3076079"/>
    <lineage>
        <taxon>Bacteria</taxon>
        <taxon>Pseudomonadati</taxon>
        <taxon>Bacteroidota</taxon>
        <taxon>Flavobacteriia</taxon>
        <taxon>Flavobacteriales</taxon>
        <taxon>Flavobacteriaceae</taxon>
        <taxon>Pricia</taxon>
    </lineage>
</organism>
<comment type="subcellular location">
    <subcellularLocation>
        <location evidence="1">Periplasm</location>
    </subcellularLocation>
</comment>
<evidence type="ECO:0000256" key="1">
    <source>
        <dbReference type="ARBA" id="ARBA00004418"/>
    </source>
</evidence>
<evidence type="ECO:0000256" key="8">
    <source>
        <dbReference type="PROSITE-ProRule" id="PRU00433"/>
    </source>
</evidence>
<evidence type="ECO:0000256" key="3">
    <source>
        <dbReference type="ARBA" id="ARBA00022723"/>
    </source>
</evidence>
<proteinExistence type="predicted"/>
<dbReference type="PANTHER" id="PTHR30600">
    <property type="entry name" value="CYTOCHROME C PEROXIDASE-RELATED"/>
    <property type="match status" value="1"/>
</dbReference>
<evidence type="ECO:0000256" key="6">
    <source>
        <dbReference type="ARBA" id="ARBA00023002"/>
    </source>
</evidence>
<feature type="domain" description="Cytochrome c" evidence="9">
    <location>
        <begin position="28"/>
        <end position="189"/>
    </location>
</feature>
<evidence type="ECO:0000256" key="4">
    <source>
        <dbReference type="ARBA" id="ARBA00022729"/>
    </source>
</evidence>
<dbReference type="RefSeq" id="WP_314013559.1">
    <property type="nucleotide sequence ID" value="NZ_JAVTTP010000001.1"/>
</dbReference>
<evidence type="ECO:0000256" key="2">
    <source>
        <dbReference type="ARBA" id="ARBA00022617"/>
    </source>
</evidence>
<keyword evidence="6 10" id="KW-0560">Oxidoreductase</keyword>
<dbReference type="InterPro" id="IPR036909">
    <property type="entry name" value="Cyt_c-like_dom_sf"/>
</dbReference>
<gene>
    <name evidence="10" type="ORF">RQM65_06510</name>
</gene>
<dbReference type="PIRSF" id="PIRSF000294">
    <property type="entry name" value="Cytochrome-c_peroxidase"/>
    <property type="match status" value="1"/>
</dbReference>
<sequence length="363" mass="40479">MKKPRVVTRLTALPEQAKSPKDNPTTPEKELLGRLLFYDPILSGGKDVACATCHHPDNGYAEFLDISIGPNAQGLGSKRRFNPDNDIPFMKRNAPTIINTAFNGIDPYGRHDPETASMFWDDRAKSLELQALEPIKAFEEMRGHGHGETDILRTVIERLKKIPAYQELFTQAFGNSEAVSIDNLGKAIAAFERTIIANNSRFDQYMRGDKDAISLSEKEGLKLFKSVGCINCHNGPMFSDYKMHVLGVPENDKLAVPDAGVQDTFAFRTPSLRNLRFTAPYMHNGSLSNLRRVLEFYEDISDGKERNANVPKGKYDPFVREIELSVKEMSQIISFLGTLNDNGFDREIPDTVPSGLPVGGNIN</sequence>
<keyword evidence="10" id="KW-0575">Peroxidase</keyword>
<dbReference type="InterPro" id="IPR009056">
    <property type="entry name" value="Cyt_c-like_dom"/>
</dbReference>
<dbReference type="InterPro" id="IPR004852">
    <property type="entry name" value="Di-haem_cyt_c_peroxidsae"/>
</dbReference>
<dbReference type="InterPro" id="IPR026259">
    <property type="entry name" value="MauG/Cytc_peroxidase"/>
</dbReference>
<keyword evidence="3 8" id="KW-0479">Metal-binding</keyword>
<evidence type="ECO:0000256" key="7">
    <source>
        <dbReference type="ARBA" id="ARBA00023004"/>
    </source>
</evidence>